<proteinExistence type="predicted"/>
<protein>
    <submittedName>
        <fullName evidence="3">Viral A-type inclusion protein</fullName>
    </submittedName>
</protein>
<organism evidence="2 3">
    <name type="scientific">Strongyloides papillosus</name>
    <name type="common">Intestinal threadworm</name>
    <dbReference type="NCBI Taxonomy" id="174720"/>
    <lineage>
        <taxon>Eukaryota</taxon>
        <taxon>Metazoa</taxon>
        <taxon>Ecdysozoa</taxon>
        <taxon>Nematoda</taxon>
        <taxon>Chromadorea</taxon>
        <taxon>Rhabditida</taxon>
        <taxon>Tylenchina</taxon>
        <taxon>Panagrolaimomorpha</taxon>
        <taxon>Strongyloidoidea</taxon>
        <taxon>Strongyloididae</taxon>
        <taxon>Strongyloides</taxon>
    </lineage>
</organism>
<keyword evidence="1" id="KW-0175">Coiled coil</keyword>
<dbReference type="AlphaFoldDB" id="A0A0N5BBH8"/>
<evidence type="ECO:0000313" key="2">
    <source>
        <dbReference type="Proteomes" id="UP000046392"/>
    </source>
</evidence>
<feature type="coiled-coil region" evidence="1">
    <location>
        <begin position="508"/>
        <end position="632"/>
    </location>
</feature>
<dbReference type="WBParaSite" id="SPAL_0000338700.1">
    <property type="protein sequence ID" value="SPAL_0000338700.1"/>
    <property type="gene ID" value="SPAL_0000338700"/>
</dbReference>
<reference evidence="3" key="1">
    <citation type="submission" date="2017-02" db="UniProtKB">
        <authorList>
            <consortium name="WormBaseParasite"/>
        </authorList>
    </citation>
    <scope>IDENTIFICATION</scope>
</reference>
<accession>A0A0N5BBH8</accession>
<sequence length="639" mass="75920">MDELDEFLGKNILLIRVLEAENNCDINFNNDEEIASYVLKIDRKINDLKKLCNELITIKEERDNEIINYNKNEEQRVRCEKLKDINDEYMKKNGAAEELERENNCICEEIENKKIELRQIQEKNENEKKKAMEIKKQEQEFYAKSLKKCYEINHLEDNVKMIKEKEKEINNTIQEDEKNIKLLEGHLKNILQLLHKCQRSYEKWIIGEEEDDEKLFNLIDIELKNLKKIQYDIGLGDSDKISYEEYLEDNDSEVEMKNLKMEFKGITETIKENIKQLNDLQTEIYYHQLKKLEKQLLYAETKARVDIHKFKEKRLQQITIIEKILPKPTLYQSYKSNYPKKVVPMIYTDDVIGGDYYDDPINGIKGKEFKKIKKEVENNKILIDNMEEELKSNLELRMATLLAEDDDDLNILVEELSKSITTPNTKMPNDVLTQRAKLLKEILTDGISLLQDEKLLLQKKLSLIVNEVNDHHSLIKQLQSNISMKEKNHNKCIKNKIINDMKYKNIVERVINNNYEEYKEVIEKVRKQEDEINELKKSYEWVTKQRNQKKVELNQKRVDNSNISNKLKVATKKYEDNVKQLHQEEIIDEAIVQLENDILSLKKEISEKGEILKKLEDANEVLRKEVKEIELDREFNITA</sequence>
<evidence type="ECO:0000256" key="1">
    <source>
        <dbReference type="SAM" id="Coils"/>
    </source>
</evidence>
<keyword evidence="2" id="KW-1185">Reference proteome</keyword>
<feature type="coiled-coil region" evidence="1">
    <location>
        <begin position="41"/>
        <end position="179"/>
    </location>
</feature>
<evidence type="ECO:0000313" key="3">
    <source>
        <dbReference type="WBParaSite" id="SPAL_0000338700.1"/>
    </source>
</evidence>
<name>A0A0N5BBH8_STREA</name>
<dbReference type="Proteomes" id="UP000046392">
    <property type="component" value="Unplaced"/>
</dbReference>
<dbReference type="STRING" id="174720.A0A0N5BBH8"/>